<dbReference type="RefSeq" id="WP_379731540.1">
    <property type="nucleotide sequence ID" value="NZ_JBHSWZ010000104.1"/>
</dbReference>
<sequence>MAGLAVIVMQHHPHHHGSTGPTIAAEPHDGAFAAVIAVPIVVFVGIWTMQAPTAVVAVAGFVAGIRTARSDAPSRVVDAVPASIRGIRPETDDPPTSAGNPTR</sequence>
<keyword evidence="4" id="KW-1185">Reference proteome</keyword>
<evidence type="ECO:0000256" key="2">
    <source>
        <dbReference type="SAM" id="Phobius"/>
    </source>
</evidence>
<keyword evidence="2" id="KW-1133">Transmembrane helix</keyword>
<accession>A0ABD6B954</accession>
<evidence type="ECO:0000313" key="3">
    <source>
        <dbReference type="EMBL" id="MFD1527432.1"/>
    </source>
</evidence>
<keyword evidence="2" id="KW-0812">Transmembrane</keyword>
<reference evidence="3 4" key="1">
    <citation type="journal article" date="2019" name="Int. J. Syst. Evol. Microbiol.">
        <title>The Global Catalogue of Microorganisms (GCM) 10K type strain sequencing project: providing services to taxonomists for standard genome sequencing and annotation.</title>
        <authorList>
            <consortium name="The Broad Institute Genomics Platform"/>
            <consortium name="The Broad Institute Genome Sequencing Center for Infectious Disease"/>
            <person name="Wu L."/>
            <person name="Ma J."/>
        </authorList>
    </citation>
    <scope>NUCLEOTIDE SEQUENCE [LARGE SCALE GENOMIC DNA]</scope>
    <source>
        <strain evidence="3 4">CGMCC 1.12285</strain>
    </source>
</reference>
<proteinExistence type="predicted"/>
<comment type="caution">
    <text evidence="3">The sequence shown here is derived from an EMBL/GenBank/DDBJ whole genome shotgun (WGS) entry which is preliminary data.</text>
</comment>
<feature type="region of interest" description="Disordered" evidence="1">
    <location>
        <begin position="82"/>
        <end position="103"/>
    </location>
</feature>
<keyword evidence="2" id="KW-0472">Membrane</keyword>
<dbReference type="EMBL" id="JBHUDH010000194">
    <property type="protein sequence ID" value="MFD1527432.1"/>
    <property type="molecule type" value="Genomic_DNA"/>
</dbReference>
<dbReference type="AlphaFoldDB" id="A0ABD6B954"/>
<evidence type="ECO:0000256" key="1">
    <source>
        <dbReference type="SAM" id="MobiDB-lite"/>
    </source>
</evidence>
<organism evidence="3 4">
    <name type="scientific">Halolamina salina</name>
    <dbReference type="NCBI Taxonomy" id="1220023"/>
    <lineage>
        <taxon>Archaea</taxon>
        <taxon>Methanobacteriati</taxon>
        <taxon>Methanobacteriota</taxon>
        <taxon>Stenosarchaea group</taxon>
        <taxon>Halobacteria</taxon>
        <taxon>Halobacteriales</taxon>
        <taxon>Haloferacaceae</taxon>
    </lineage>
</organism>
<gene>
    <name evidence="3" type="ORF">ACFR9S_14190</name>
</gene>
<protein>
    <submittedName>
        <fullName evidence="3">Uncharacterized protein</fullName>
    </submittedName>
</protein>
<dbReference type="Proteomes" id="UP001597111">
    <property type="component" value="Unassembled WGS sequence"/>
</dbReference>
<feature type="transmembrane region" description="Helical" evidence="2">
    <location>
        <begin position="32"/>
        <end position="65"/>
    </location>
</feature>
<evidence type="ECO:0000313" key="4">
    <source>
        <dbReference type="Proteomes" id="UP001597111"/>
    </source>
</evidence>
<name>A0ABD6B954_9EURY</name>